<keyword evidence="1" id="KW-0732">Signal</keyword>
<dbReference type="InterPro" id="IPR035994">
    <property type="entry name" value="Nucleoside_phosphorylase_sf"/>
</dbReference>
<evidence type="ECO:0000313" key="4">
    <source>
        <dbReference type="Proteomes" id="UP000824469"/>
    </source>
</evidence>
<dbReference type="PANTHER" id="PTHR21234">
    <property type="entry name" value="PURINE NUCLEOSIDE PHOSPHORYLASE"/>
    <property type="match status" value="1"/>
</dbReference>
<dbReference type="CDD" id="cd09008">
    <property type="entry name" value="MTAN"/>
    <property type="match status" value="1"/>
</dbReference>
<sequence>MAFHRRSINIVTVIPSALLLFVMLLMAFPFPSRADIPKEVAQQIKSINAKGEYYGLIVSGQDELHAVLAEGRGMFQPDQELPSVDASGTVYITHNLQSRLISVTFEITSDWFLHFKLHQIRIFMSVKYSVGVCTVTARRFHVGRMGKHRAIVVMCGSGMVNAAQTTQLLVSFFRVRAVLHYGRAASANPDKLSIGDVAIPRQFAHAGIFYWEKYGGDDESYDRNLANLTFSKYNVGGKEVANKLQSVYFQPEVIYSAEKPEVGKERFWIDVDNDLYSTAQKIENVELNQCVGKSQSVCLEQQPKVKRVERGGSANIYVNNEAYRDFLRNHLNINSIDTESAAIAMACQSERRPFVALRSITNYAGGSYEGNDVELVVKLWPEHARSAVGEMFIQLPSLNPKIRSVTDA</sequence>
<protein>
    <recommendedName>
        <fullName evidence="2">Nucleoside phosphorylase domain-containing protein</fullName>
    </recommendedName>
</protein>
<gene>
    <name evidence="3" type="ORF">KI387_032146</name>
</gene>
<proteinExistence type="predicted"/>
<feature type="chain" id="PRO_5041367185" description="Nucleoside phosphorylase domain-containing protein" evidence="1">
    <location>
        <begin position="35"/>
        <end position="408"/>
    </location>
</feature>
<dbReference type="Gene3D" id="3.40.50.1580">
    <property type="entry name" value="Nucleoside phosphorylase domain"/>
    <property type="match status" value="1"/>
</dbReference>
<name>A0AA38BYG1_TAXCH</name>
<dbReference type="SUPFAM" id="SSF53167">
    <property type="entry name" value="Purine and uridine phosphorylases"/>
    <property type="match status" value="1"/>
</dbReference>
<reference evidence="3 4" key="1">
    <citation type="journal article" date="2021" name="Nat. Plants">
        <title>The Taxus genome provides insights into paclitaxel biosynthesis.</title>
        <authorList>
            <person name="Xiong X."/>
            <person name="Gou J."/>
            <person name="Liao Q."/>
            <person name="Li Y."/>
            <person name="Zhou Q."/>
            <person name="Bi G."/>
            <person name="Li C."/>
            <person name="Du R."/>
            <person name="Wang X."/>
            <person name="Sun T."/>
            <person name="Guo L."/>
            <person name="Liang H."/>
            <person name="Lu P."/>
            <person name="Wu Y."/>
            <person name="Zhang Z."/>
            <person name="Ro D.K."/>
            <person name="Shang Y."/>
            <person name="Huang S."/>
            <person name="Yan J."/>
        </authorList>
    </citation>
    <scope>NUCLEOTIDE SEQUENCE [LARGE SCALE GENOMIC DNA]</scope>
    <source>
        <strain evidence="3">Ta-2019</strain>
    </source>
</reference>
<dbReference type="AlphaFoldDB" id="A0AA38BYG1"/>
<keyword evidence="4" id="KW-1185">Reference proteome</keyword>
<organism evidence="3 4">
    <name type="scientific">Taxus chinensis</name>
    <name type="common">Chinese yew</name>
    <name type="synonym">Taxus wallichiana var. chinensis</name>
    <dbReference type="NCBI Taxonomy" id="29808"/>
    <lineage>
        <taxon>Eukaryota</taxon>
        <taxon>Viridiplantae</taxon>
        <taxon>Streptophyta</taxon>
        <taxon>Embryophyta</taxon>
        <taxon>Tracheophyta</taxon>
        <taxon>Spermatophyta</taxon>
        <taxon>Pinopsida</taxon>
        <taxon>Pinidae</taxon>
        <taxon>Conifers II</taxon>
        <taxon>Cupressales</taxon>
        <taxon>Taxaceae</taxon>
        <taxon>Taxus</taxon>
    </lineage>
</organism>
<comment type="caution">
    <text evidence="3">The sequence shown here is derived from an EMBL/GenBank/DDBJ whole genome shotgun (WGS) entry which is preliminary data.</text>
</comment>
<dbReference type="Pfam" id="PF01048">
    <property type="entry name" value="PNP_UDP_1"/>
    <property type="match status" value="1"/>
</dbReference>
<evidence type="ECO:0000313" key="3">
    <source>
        <dbReference type="EMBL" id="KAH9288029.1"/>
    </source>
</evidence>
<feature type="signal peptide" evidence="1">
    <location>
        <begin position="1"/>
        <end position="34"/>
    </location>
</feature>
<dbReference type="GO" id="GO:0009116">
    <property type="term" value="P:nucleoside metabolic process"/>
    <property type="evidence" value="ECO:0007669"/>
    <property type="project" value="InterPro"/>
</dbReference>
<dbReference type="GO" id="GO:0003824">
    <property type="term" value="F:catalytic activity"/>
    <property type="evidence" value="ECO:0007669"/>
    <property type="project" value="InterPro"/>
</dbReference>
<dbReference type="InterPro" id="IPR000845">
    <property type="entry name" value="Nucleoside_phosphorylase_d"/>
</dbReference>
<dbReference type="Proteomes" id="UP000824469">
    <property type="component" value="Unassembled WGS sequence"/>
</dbReference>
<dbReference type="EMBL" id="JAHRHJ020003813">
    <property type="protein sequence ID" value="KAH9288029.1"/>
    <property type="molecule type" value="Genomic_DNA"/>
</dbReference>
<evidence type="ECO:0000256" key="1">
    <source>
        <dbReference type="SAM" id="SignalP"/>
    </source>
</evidence>
<dbReference type="PANTHER" id="PTHR21234:SF42">
    <property type="entry name" value="PHOSPHORYLASE SUPERFAMILY PROTEIN"/>
    <property type="match status" value="1"/>
</dbReference>
<accession>A0AA38BYG1</accession>
<feature type="domain" description="Nucleoside phosphorylase" evidence="2">
    <location>
        <begin position="137"/>
        <end position="377"/>
    </location>
</feature>
<evidence type="ECO:0000259" key="2">
    <source>
        <dbReference type="Pfam" id="PF01048"/>
    </source>
</evidence>